<evidence type="ECO:0000256" key="8">
    <source>
        <dbReference type="ARBA" id="ARBA00022723"/>
    </source>
</evidence>
<evidence type="ECO:0000256" key="11">
    <source>
        <dbReference type="ARBA" id="ARBA00023002"/>
    </source>
</evidence>
<protein>
    <recommendedName>
        <fullName evidence="4">nitric oxide dioxygenase</fullName>
        <ecNumber evidence="4">1.14.12.17</ecNumber>
    </recommendedName>
</protein>
<dbReference type="Gene3D" id="2.40.30.10">
    <property type="entry name" value="Translation factors"/>
    <property type="match status" value="1"/>
</dbReference>
<reference evidence="20 21" key="1">
    <citation type="submission" date="2024-03" db="EMBL/GenBank/DDBJ databases">
        <title>The Acrasis kona genome and developmental transcriptomes reveal deep origins of eukaryotic multicellular pathways.</title>
        <authorList>
            <person name="Sheikh S."/>
            <person name="Fu C.-J."/>
            <person name="Brown M.W."/>
            <person name="Baldauf S.L."/>
        </authorList>
    </citation>
    <scope>NUCLEOTIDE SEQUENCE [LARGE SCALE GENOMIC DNA]</scope>
    <source>
        <strain evidence="20 21">ATCC MYA-3509</strain>
    </source>
</reference>
<keyword evidence="9" id="KW-0274">FAD</keyword>
<comment type="function">
    <text evidence="16">In the presence of oxygen and NADH, it has NADH oxidase activity, which leads to the generation of superoxide and H(2)O(2). Under anaerobic conditions, it also exhibits nitric oxide reductase and FAD reductase activities. However, all these reactions are much lower than NOD activity.</text>
</comment>
<keyword evidence="10" id="KW-0521">NADP</keyword>
<dbReference type="EMBL" id="JAOPGA020001043">
    <property type="protein sequence ID" value="KAL0484446.1"/>
    <property type="molecule type" value="Genomic_DNA"/>
</dbReference>
<sequence length="406" mass="45345">NKYKMKALLTLKQTNIIKATVPVLAEHGVTITKHFYKRMLTAHPELKSVFNQAHQITGHQPEALAKAVHAYASNIDNLGALKGAVERISNKHASLNILPSQYDIVGKHLLLSIKEVVGDAATDDVIDAWAAAYGQLAQIMINKEEELMKTSELKEGGWRGWRKFKVQHTEKESDEITSFYLVPVDGGAVPEFISGQYISVKKFIPALGFEQPRQYTLSDAPNKKYFRVSVKREDSGSVKGVMSNELHQVLTPGVEIDVSCPYGVFVLDHDKETPVVLMSGGVGLTPMISMLTSLVQSKSKRQIRFVHGCRDGKVHAMKDYLNKIVEQHQNVEKVVFYDKVNESDVRGRDYDYEGFININNIKDKVILPDADYYLCGPPLFMLAQSKVLEANGVDPKNIHTEMFGSA</sequence>
<dbReference type="Gene3D" id="1.10.490.10">
    <property type="entry name" value="Globins"/>
    <property type="match status" value="1"/>
</dbReference>
<dbReference type="CDD" id="cd08922">
    <property type="entry name" value="FHb-globin"/>
    <property type="match status" value="1"/>
</dbReference>
<comment type="similarity">
    <text evidence="17">Belongs to the globin family.</text>
</comment>
<dbReference type="InterPro" id="IPR017927">
    <property type="entry name" value="FAD-bd_FR_type"/>
</dbReference>
<keyword evidence="5" id="KW-0216">Detoxification</keyword>
<comment type="similarity">
    <text evidence="3">In the C-terminal section; belongs to the flavoprotein pyridine nucleotide cytochrome reductase family.</text>
</comment>
<evidence type="ECO:0000256" key="15">
    <source>
        <dbReference type="ARBA" id="ARBA00049433"/>
    </source>
</evidence>
<evidence type="ECO:0000256" key="17">
    <source>
        <dbReference type="RuleBase" id="RU000356"/>
    </source>
</evidence>
<dbReference type="NCBIfam" id="NF009805">
    <property type="entry name" value="PRK13289.1"/>
    <property type="match status" value="1"/>
</dbReference>
<name>A0AAW2Z6Y1_9EUKA</name>
<dbReference type="FunFam" id="3.40.50.80:FF:000010">
    <property type="entry name" value="Flavohemoprotein"/>
    <property type="match status" value="1"/>
</dbReference>
<dbReference type="InterPro" id="IPR000971">
    <property type="entry name" value="Globin"/>
</dbReference>
<evidence type="ECO:0000256" key="1">
    <source>
        <dbReference type="ARBA" id="ARBA00001970"/>
    </source>
</evidence>
<dbReference type="InterPro" id="IPR012292">
    <property type="entry name" value="Globin/Proto"/>
</dbReference>
<dbReference type="GO" id="GO:0020037">
    <property type="term" value="F:heme binding"/>
    <property type="evidence" value="ECO:0007669"/>
    <property type="project" value="InterPro"/>
</dbReference>
<evidence type="ECO:0000259" key="18">
    <source>
        <dbReference type="PROSITE" id="PS01033"/>
    </source>
</evidence>
<dbReference type="PROSITE" id="PS51384">
    <property type="entry name" value="FAD_FR"/>
    <property type="match status" value="1"/>
</dbReference>
<feature type="domain" description="Globin" evidence="18">
    <location>
        <begin position="8"/>
        <end position="145"/>
    </location>
</feature>
<dbReference type="EC" id="1.14.12.17" evidence="4"/>
<evidence type="ECO:0000256" key="5">
    <source>
        <dbReference type="ARBA" id="ARBA00022575"/>
    </source>
</evidence>
<comment type="cofactor">
    <cofactor evidence="2">
        <name>FAD</name>
        <dbReference type="ChEBI" id="CHEBI:57692"/>
    </cofactor>
</comment>
<feature type="non-terminal residue" evidence="20">
    <location>
        <position position="1"/>
    </location>
</feature>
<dbReference type="GO" id="GO:0046210">
    <property type="term" value="P:nitric oxide catabolic process"/>
    <property type="evidence" value="ECO:0007669"/>
    <property type="project" value="TreeGrafter"/>
</dbReference>
<dbReference type="InterPro" id="IPR017938">
    <property type="entry name" value="Riboflavin_synthase-like_b-brl"/>
</dbReference>
<evidence type="ECO:0000256" key="6">
    <source>
        <dbReference type="ARBA" id="ARBA00022617"/>
    </source>
</evidence>
<evidence type="ECO:0000313" key="20">
    <source>
        <dbReference type="EMBL" id="KAL0484446.1"/>
    </source>
</evidence>
<evidence type="ECO:0000256" key="2">
    <source>
        <dbReference type="ARBA" id="ARBA00001974"/>
    </source>
</evidence>
<keyword evidence="6 17" id="KW-0349">Heme</keyword>
<dbReference type="Proteomes" id="UP001431209">
    <property type="component" value="Unassembled WGS sequence"/>
</dbReference>
<evidence type="ECO:0000256" key="4">
    <source>
        <dbReference type="ARBA" id="ARBA00012229"/>
    </source>
</evidence>
<keyword evidence="7" id="KW-0285">Flavoprotein</keyword>
<dbReference type="GO" id="GO:0071500">
    <property type="term" value="P:cellular response to nitrosative stress"/>
    <property type="evidence" value="ECO:0007669"/>
    <property type="project" value="TreeGrafter"/>
</dbReference>
<evidence type="ECO:0000256" key="16">
    <source>
        <dbReference type="ARBA" id="ARBA00056398"/>
    </source>
</evidence>
<dbReference type="GO" id="GO:0009636">
    <property type="term" value="P:response to toxic substance"/>
    <property type="evidence" value="ECO:0007669"/>
    <property type="project" value="UniProtKB-KW"/>
</dbReference>
<dbReference type="GO" id="GO:0046872">
    <property type="term" value="F:metal ion binding"/>
    <property type="evidence" value="ECO:0007669"/>
    <property type="project" value="UniProtKB-KW"/>
</dbReference>
<keyword evidence="11" id="KW-0560">Oxidoreductase</keyword>
<keyword evidence="17" id="KW-0561">Oxygen transport</keyword>
<dbReference type="SUPFAM" id="SSF52343">
    <property type="entry name" value="Ferredoxin reductase-like, C-terminal NADP-linked domain"/>
    <property type="match status" value="1"/>
</dbReference>
<dbReference type="GO" id="GO:0019825">
    <property type="term" value="F:oxygen binding"/>
    <property type="evidence" value="ECO:0007669"/>
    <property type="project" value="InterPro"/>
</dbReference>
<keyword evidence="12" id="KW-0408">Iron</keyword>
<keyword evidence="17" id="KW-0813">Transport</keyword>
<evidence type="ECO:0000256" key="7">
    <source>
        <dbReference type="ARBA" id="ARBA00022630"/>
    </source>
</evidence>
<keyword evidence="13" id="KW-0520">NAD</keyword>
<dbReference type="InterPro" id="IPR001433">
    <property type="entry name" value="OxRdtase_FAD/NAD-bd"/>
</dbReference>
<dbReference type="PANTHER" id="PTHR43396:SF9">
    <property type="entry name" value="NITRIC OXIDE DIOXYGENASE"/>
    <property type="match status" value="1"/>
</dbReference>
<dbReference type="GO" id="GO:0005344">
    <property type="term" value="F:oxygen carrier activity"/>
    <property type="evidence" value="ECO:0007669"/>
    <property type="project" value="UniProtKB-KW"/>
</dbReference>
<comment type="catalytic activity">
    <reaction evidence="15">
        <text>2 nitric oxide + NADPH + 2 O2 = 2 nitrate + NADP(+) + H(+)</text>
        <dbReference type="Rhea" id="RHEA:19465"/>
        <dbReference type="ChEBI" id="CHEBI:15378"/>
        <dbReference type="ChEBI" id="CHEBI:15379"/>
        <dbReference type="ChEBI" id="CHEBI:16480"/>
        <dbReference type="ChEBI" id="CHEBI:17632"/>
        <dbReference type="ChEBI" id="CHEBI:57783"/>
        <dbReference type="ChEBI" id="CHEBI:58349"/>
        <dbReference type="EC" id="1.14.12.17"/>
    </reaction>
</comment>
<comment type="catalytic activity">
    <reaction evidence="14">
        <text>2 nitric oxide + NADH + 2 O2 = 2 nitrate + NAD(+) + H(+)</text>
        <dbReference type="Rhea" id="RHEA:19469"/>
        <dbReference type="ChEBI" id="CHEBI:15378"/>
        <dbReference type="ChEBI" id="CHEBI:15379"/>
        <dbReference type="ChEBI" id="CHEBI:16480"/>
        <dbReference type="ChEBI" id="CHEBI:17632"/>
        <dbReference type="ChEBI" id="CHEBI:57540"/>
        <dbReference type="ChEBI" id="CHEBI:57945"/>
        <dbReference type="EC" id="1.14.12.17"/>
    </reaction>
</comment>
<comment type="caution">
    <text evidence="20">The sequence shown here is derived from an EMBL/GenBank/DDBJ whole genome shotgun (WGS) entry which is preliminary data.</text>
</comment>
<dbReference type="CDD" id="cd06184">
    <property type="entry name" value="flavohem_like_fad_nad_binding"/>
    <property type="match status" value="1"/>
</dbReference>
<dbReference type="GO" id="GO:0071949">
    <property type="term" value="F:FAD binding"/>
    <property type="evidence" value="ECO:0007669"/>
    <property type="project" value="TreeGrafter"/>
</dbReference>
<dbReference type="Pfam" id="PF00042">
    <property type="entry name" value="Globin"/>
    <property type="match status" value="1"/>
</dbReference>
<feature type="domain" description="FAD-binding FR-type" evidence="19">
    <location>
        <begin position="159"/>
        <end position="268"/>
    </location>
</feature>
<evidence type="ECO:0000256" key="13">
    <source>
        <dbReference type="ARBA" id="ARBA00023027"/>
    </source>
</evidence>
<evidence type="ECO:0000256" key="14">
    <source>
        <dbReference type="ARBA" id="ARBA00048649"/>
    </source>
</evidence>
<dbReference type="InterPro" id="IPR009050">
    <property type="entry name" value="Globin-like_sf"/>
</dbReference>
<keyword evidence="21" id="KW-1185">Reference proteome</keyword>
<comment type="cofactor">
    <cofactor evidence="1">
        <name>heme b</name>
        <dbReference type="ChEBI" id="CHEBI:60344"/>
    </cofactor>
</comment>
<evidence type="ECO:0000313" key="21">
    <source>
        <dbReference type="Proteomes" id="UP001431209"/>
    </source>
</evidence>
<accession>A0AAW2Z6Y1</accession>
<dbReference type="Gene3D" id="3.40.50.80">
    <property type="entry name" value="Nucleotide-binding domain of ferredoxin-NADP reductase (FNR) module"/>
    <property type="match status" value="1"/>
</dbReference>
<evidence type="ECO:0000256" key="9">
    <source>
        <dbReference type="ARBA" id="ARBA00022827"/>
    </source>
</evidence>
<dbReference type="PROSITE" id="PS01033">
    <property type="entry name" value="GLOBIN"/>
    <property type="match status" value="1"/>
</dbReference>
<evidence type="ECO:0000256" key="10">
    <source>
        <dbReference type="ARBA" id="ARBA00022857"/>
    </source>
</evidence>
<dbReference type="FunFam" id="2.40.30.10:FF:000034">
    <property type="entry name" value="Flavohemoprotein"/>
    <property type="match status" value="1"/>
</dbReference>
<dbReference type="Pfam" id="PF00175">
    <property type="entry name" value="NAD_binding_1"/>
    <property type="match status" value="1"/>
</dbReference>
<dbReference type="GO" id="GO:0008941">
    <property type="term" value="F:nitric oxide dioxygenase NAD(P)H activity"/>
    <property type="evidence" value="ECO:0007669"/>
    <property type="project" value="UniProtKB-EC"/>
</dbReference>
<evidence type="ECO:0000256" key="3">
    <source>
        <dbReference type="ARBA" id="ARBA00006401"/>
    </source>
</evidence>
<proteinExistence type="inferred from homology"/>
<evidence type="ECO:0000259" key="19">
    <source>
        <dbReference type="PROSITE" id="PS51384"/>
    </source>
</evidence>
<dbReference type="PRINTS" id="PR00410">
    <property type="entry name" value="PHEHYDRXLASE"/>
</dbReference>
<dbReference type="InterPro" id="IPR039261">
    <property type="entry name" value="FNR_nucleotide-bd"/>
</dbReference>
<dbReference type="AlphaFoldDB" id="A0AAW2Z6Y1"/>
<evidence type="ECO:0000256" key="12">
    <source>
        <dbReference type="ARBA" id="ARBA00023004"/>
    </source>
</evidence>
<organism evidence="20 21">
    <name type="scientific">Acrasis kona</name>
    <dbReference type="NCBI Taxonomy" id="1008807"/>
    <lineage>
        <taxon>Eukaryota</taxon>
        <taxon>Discoba</taxon>
        <taxon>Heterolobosea</taxon>
        <taxon>Tetramitia</taxon>
        <taxon>Eutetramitia</taxon>
        <taxon>Acrasidae</taxon>
        <taxon>Acrasis</taxon>
    </lineage>
</organism>
<dbReference type="SUPFAM" id="SSF63380">
    <property type="entry name" value="Riboflavin synthase domain-like"/>
    <property type="match status" value="1"/>
</dbReference>
<dbReference type="FunFam" id="1.10.490.10:FF:000003">
    <property type="entry name" value="Flavohemoprotein"/>
    <property type="match status" value="1"/>
</dbReference>
<gene>
    <name evidence="20" type="ORF">AKO1_005145</name>
</gene>
<dbReference type="SUPFAM" id="SSF46458">
    <property type="entry name" value="Globin-like"/>
    <property type="match status" value="1"/>
</dbReference>
<keyword evidence="8" id="KW-0479">Metal-binding</keyword>
<dbReference type="PANTHER" id="PTHR43396">
    <property type="entry name" value="FLAVOHEMOPROTEIN"/>
    <property type="match status" value="1"/>
</dbReference>